<feature type="transmembrane region" description="Helical" evidence="1">
    <location>
        <begin position="111"/>
        <end position="132"/>
    </location>
</feature>
<dbReference type="AlphaFoldDB" id="A0A179ER77"/>
<comment type="caution">
    <text evidence="2">The sequence shown here is derived from an EMBL/GenBank/DDBJ whole genome shotgun (WGS) entry which is preliminary data.</text>
</comment>
<proteinExistence type="predicted"/>
<name>A0A179ER77_ENTTH</name>
<evidence type="ECO:0008006" key="4">
    <source>
        <dbReference type="Google" id="ProtNLM"/>
    </source>
</evidence>
<organism evidence="2 3">
    <name type="scientific">Enterococcus thailandicus</name>
    <dbReference type="NCBI Taxonomy" id="417368"/>
    <lineage>
        <taxon>Bacteria</taxon>
        <taxon>Bacillati</taxon>
        <taxon>Bacillota</taxon>
        <taxon>Bacilli</taxon>
        <taxon>Lactobacillales</taxon>
        <taxon>Enterococcaceae</taxon>
        <taxon>Enterococcus</taxon>
    </lineage>
</organism>
<dbReference type="PANTHER" id="PTHR40044">
    <property type="entry name" value="INTEGRAL MEMBRANE PROTEIN-RELATED"/>
    <property type="match status" value="1"/>
</dbReference>
<feature type="transmembrane region" description="Helical" evidence="1">
    <location>
        <begin position="20"/>
        <end position="44"/>
    </location>
</feature>
<dbReference type="PANTHER" id="PTHR40044:SF1">
    <property type="entry name" value="INTEGRAL MEMBRANE PROTEIN"/>
    <property type="match status" value="1"/>
</dbReference>
<accession>A0A179ER77</accession>
<evidence type="ECO:0000313" key="2">
    <source>
        <dbReference type="EMBL" id="OAQ55745.1"/>
    </source>
</evidence>
<keyword evidence="1" id="KW-1133">Transmembrane helix</keyword>
<sequence>MEQKNSQTASRWTTTEVATMALVTGLYVAVTVFLAVISFGAIQIRLSEMFNYLSLYNKKYIISVTLGVALANLASPLGLIDVVVGSVSTLIVLLINYQVTKRVKNMKIKMVITALIFAFSMFTVAGQLTFFYQAPFFFNWAIIALGELVSMAVGGVIIYWVSKKIDLTK</sequence>
<dbReference type="EMBL" id="LWMN01000012">
    <property type="protein sequence ID" value="OAQ55745.1"/>
    <property type="molecule type" value="Genomic_DNA"/>
</dbReference>
<keyword evidence="1" id="KW-0472">Membrane</keyword>
<dbReference type="Pfam" id="PF06177">
    <property type="entry name" value="QueT"/>
    <property type="match status" value="1"/>
</dbReference>
<keyword evidence="1" id="KW-0812">Transmembrane</keyword>
<feature type="transmembrane region" description="Helical" evidence="1">
    <location>
        <begin position="138"/>
        <end position="161"/>
    </location>
</feature>
<feature type="transmembrane region" description="Helical" evidence="1">
    <location>
        <begin position="79"/>
        <end position="99"/>
    </location>
</feature>
<dbReference type="Proteomes" id="UP000078516">
    <property type="component" value="Unassembled WGS sequence"/>
</dbReference>
<dbReference type="InterPro" id="IPR010387">
    <property type="entry name" value="QueT"/>
</dbReference>
<gene>
    <name evidence="2" type="ORF">A6E74_06680</name>
</gene>
<reference evidence="2 3" key="1">
    <citation type="submission" date="2016-04" db="EMBL/GenBank/DDBJ databases">
        <title>Draft genome of an Enterococcus thailandicus strain isolated from bovine feces.</title>
        <authorList>
            <person name="Beukers A.G."/>
            <person name="Zaheer R."/>
            <person name="Goji N."/>
            <person name="Cook S.R."/>
            <person name="Amoako K."/>
            <person name="Chaves A.V."/>
            <person name="Ward M.P."/>
            <person name="Mcallister T.A."/>
        </authorList>
    </citation>
    <scope>NUCLEOTIDE SEQUENCE [LARGE SCALE GENOMIC DNA]</scope>
    <source>
        <strain evidence="2 3">F0711D 46</strain>
    </source>
</reference>
<dbReference type="RefSeq" id="WP_067483450.1">
    <property type="nucleotide sequence ID" value="NZ_JARQAN010000003.1"/>
</dbReference>
<keyword evidence="3" id="KW-1185">Reference proteome</keyword>
<dbReference type="PIRSF" id="PIRSF031501">
    <property type="entry name" value="QueT"/>
    <property type="match status" value="1"/>
</dbReference>
<evidence type="ECO:0000313" key="3">
    <source>
        <dbReference type="Proteomes" id="UP000078516"/>
    </source>
</evidence>
<evidence type="ECO:0000256" key="1">
    <source>
        <dbReference type="SAM" id="Phobius"/>
    </source>
</evidence>
<protein>
    <recommendedName>
        <fullName evidence="4">QueT transporter family protein</fullName>
    </recommendedName>
</protein>